<comment type="caution">
    <text evidence="4">The sequence shown here is derived from an EMBL/GenBank/DDBJ whole genome shotgun (WGS) entry which is preliminary data.</text>
</comment>
<evidence type="ECO:0000259" key="3">
    <source>
        <dbReference type="Pfam" id="PF03807"/>
    </source>
</evidence>
<dbReference type="Pfam" id="PF03807">
    <property type="entry name" value="F420_oxidored"/>
    <property type="match status" value="1"/>
</dbReference>
<dbReference type="PANTHER" id="PTHR11645">
    <property type="entry name" value="PYRROLINE-5-CARBOXYLATE REDUCTASE"/>
    <property type="match status" value="1"/>
</dbReference>
<protein>
    <submittedName>
        <fullName evidence="4">NAD(P)-binding domain-containing protein</fullName>
    </submittedName>
</protein>
<evidence type="ECO:0000256" key="1">
    <source>
        <dbReference type="ARBA" id="ARBA00005525"/>
    </source>
</evidence>
<dbReference type="RefSeq" id="WP_212702716.1">
    <property type="nucleotide sequence ID" value="NZ_JADMKU010000023.1"/>
</dbReference>
<dbReference type="EMBL" id="JADMKU010000023">
    <property type="protein sequence ID" value="MBR9653091.1"/>
    <property type="molecule type" value="Genomic_DNA"/>
</dbReference>
<comment type="similarity">
    <text evidence="1">Belongs to the pyrroline-5-carboxylate reductase family.</text>
</comment>
<accession>A0ABS5HVT0</accession>
<feature type="domain" description="Pyrroline-5-carboxylate reductase catalytic N-terminal" evidence="3">
    <location>
        <begin position="2"/>
        <end position="91"/>
    </location>
</feature>
<organism evidence="4 5">
    <name type="scientific">Thalassovita aquimarina</name>
    <dbReference type="NCBI Taxonomy" id="2785917"/>
    <lineage>
        <taxon>Bacteria</taxon>
        <taxon>Pseudomonadati</taxon>
        <taxon>Pseudomonadota</taxon>
        <taxon>Alphaproteobacteria</taxon>
        <taxon>Rhodobacterales</taxon>
        <taxon>Roseobacteraceae</taxon>
        <taxon>Thalassovita</taxon>
    </lineage>
</organism>
<name>A0ABS5HVT0_9RHOB</name>
<dbReference type="PANTHER" id="PTHR11645:SF0">
    <property type="entry name" value="PYRROLINE-5-CARBOXYLATE REDUCTASE 3"/>
    <property type="match status" value="1"/>
</dbReference>
<reference evidence="4 5" key="1">
    <citation type="journal article" date="2021" name="Arch. Microbiol.">
        <title>Thalassobius aquimarinus sp. nov., isolated from the Sea of Japan seashore.</title>
        <authorList>
            <person name="Kurilenko V.V."/>
            <person name="Romanenko L.A."/>
            <person name="Chernysheva N.Y."/>
            <person name="Velansky P.V."/>
            <person name="Tekutyeva L.A."/>
            <person name="Isaeva M.P."/>
            <person name="Mikhailov V.V."/>
        </authorList>
    </citation>
    <scope>NUCLEOTIDE SEQUENCE [LARGE SCALE GENOMIC DNA]</scope>
    <source>
        <strain evidence="4 5">KMM 8518</strain>
    </source>
</reference>
<keyword evidence="2" id="KW-0560">Oxidoreductase</keyword>
<dbReference type="InterPro" id="IPR036291">
    <property type="entry name" value="NAD(P)-bd_dom_sf"/>
</dbReference>
<dbReference type="SUPFAM" id="SSF51735">
    <property type="entry name" value="NAD(P)-binding Rossmann-fold domains"/>
    <property type="match status" value="1"/>
</dbReference>
<dbReference type="Gene3D" id="3.40.50.720">
    <property type="entry name" value="NAD(P)-binding Rossmann-like Domain"/>
    <property type="match status" value="1"/>
</dbReference>
<dbReference type="InterPro" id="IPR028939">
    <property type="entry name" value="P5C_Rdtase_cat_N"/>
</dbReference>
<dbReference type="Proteomes" id="UP001195941">
    <property type="component" value="Unassembled WGS sequence"/>
</dbReference>
<keyword evidence="5" id="KW-1185">Reference proteome</keyword>
<evidence type="ECO:0000313" key="5">
    <source>
        <dbReference type="Proteomes" id="UP001195941"/>
    </source>
</evidence>
<proteinExistence type="inferred from homology"/>
<sequence length="243" mass="24852">MKIGVLGLGTIASALVEGIAGDGHDITVSRRSAAHAARLSGAFANVSVADNPQVVADSDVVVLGLLAETAAEVLTGLPFRADRQVITLMAGASLEDVAALVAPARAAAIMMPFPGIARGGSPIMAQGDTGLVNAIFGVRNTVYELQDAGEMAAYLAAQAVLSPAVKLVADAAEWLGARVSDPDQGEAFLRHLVSSSLAGSDCAPLLKALDTPGGYNQRLRDHMVQNNMSDDLIAGLEKLGGKD</sequence>
<gene>
    <name evidence="4" type="ORF">IT775_18390</name>
</gene>
<evidence type="ECO:0000256" key="2">
    <source>
        <dbReference type="ARBA" id="ARBA00023002"/>
    </source>
</evidence>
<evidence type="ECO:0000313" key="4">
    <source>
        <dbReference type="EMBL" id="MBR9653091.1"/>
    </source>
</evidence>